<evidence type="ECO:0000313" key="6">
    <source>
        <dbReference type="Proteomes" id="UP000229897"/>
    </source>
</evidence>
<evidence type="ECO:0000313" key="5">
    <source>
        <dbReference type="EMBL" id="ATQ76781.1"/>
    </source>
</evidence>
<name>A0A2D2DP81_9BURK</name>
<dbReference type="OrthoDB" id="9806974at2"/>
<keyword evidence="2" id="KW-0560">Oxidoreductase</keyword>
<dbReference type="SMART" id="SM00822">
    <property type="entry name" value="PKS_KR"/>
    <property type="match status" value="1"/>
</dbReference>
<gene>
    <name evidence="5" type="ORF">CR152_21370</name>
</gene>
<organism evidence="5 6">
    <name type="scientific">Massilia violaceinigra</name>
    <dbReference type="NCBI Taxonomy" id="2045208"/>
    <lineage>
        <taxon>Bacteria</taxon>
        <taxon>Pseudomonadati</taxon>
        <taxon>Pseudomonadota</taxon>
        <taxon>Betaproteobacteria</taxon>
        <taxon>Burkholderiales</taxon>
        <taxon>Oxalobacteraceae</taxon>
        <taxon>Telluria group</taxon>
        <taxon>Massilia</taxon>
    </lineage>
</organism>
<dbReference type="RefSeq" id="WP_099878279.1">
    <property type="nucleotide sequence ID" value="NZ_CP024608.1"/>
</dbReference>
<accession>A0A2D2DP81</accession>
<dbReference type="Proteomes" id="UP000229897">
    <property type="component" value="Chromosome"/>
</dbReference>
<keyword evidence="6" id="KW-1185">Reference proteome</keyword>
<dbReference type="PRINTS" id="PR00080">
    <property type="entry name" value="SDRFAMILY"/>
</dbReference>
<dbReference type="InterPro" id="IPR057326">
    <property type="entry name" value="KR_dom"/>
</dbReference>
<dbReference type="AlphaFoldDB" id="A0A2D2DP81"/>
<dbReference type="FunFam" id="3.40.50.720:FF:000084">
    <property type="entry name" value="Short-chain dehydrogenase reductase"/>
    <property type="match status" value="1"/>
</dbReference>
<dbReference type="InterPro" id="IPR002347">
    <property type="entry name" value="SDR_fam"/>
</dbReference>
<protein>
    <submittedName>
        <fullName evidence="5">Oxidoreductase</fullName>
    </submittedName>
</protein>
<evidence type="ECO:0000256" key="3">
    <source>
        <dbReference type="ARBA" id="ARBA00023027"/>
    </source>
</evidence>
<proteinExistence type="inferred from homology"/>
<dbReference type="Pfam" id="PF13561">
    <property type="entry name" value="adh_short_C2"/>
    <property type="match status" value="1"/>
</dbReference>
<dbReference type="InterPro" id="IPR020904">
    <property type="entry name" value="Sc_DH/Rdtase_CS"/>
</dbReference>
<dbReference type="NCBIfam" id="NF005559">
    <property type="entry name" value="PRK07231.1"/>
    <property type="match status" value="1"/>
</dbReference>
<dbReference type="CDD" id="cd05233">
    <property type="entry name" value="SDR_c"/>
    <property type="match status" value="1"/>
</dbReference>
<keyword evidence="3" id="KW-0520">NAD</keyword>
<dbReference type="PROSITE" id="PS00061">
    <property type="entry name" value="ADH_SHORT"/>
    <property type="match status" value="1"/>
</dbReference>
<evidence type="ECO:0000256" key="2">
    <source>
        <dbReference type="ARBA" id="ARBA00023002"/>
    </source>
</evidence>
<dbReference type="InterPro" id="IPR036291">
    <property type="entry name" value="NAD(P)-bd_dom_sf"/>
</dbReference>
<dbReference type="PANTHER" id="PTHR24321">
    <property type="entry name" value="DEHYDROGENASES, SHORT CHAIN"/>
    <property type="match status" value="1"/>
</dbReference>
<comment type="similarity">
    <text evidence="1">Belongs to the short-chain dehydrogenases/reductases (SDR) family.</text>
</comment>
<sequence>MVNNDVKVALITGGGTGIGRSAALAFARAGYRVAVVGRRLDRLDTVVATIRRAGGEGLAIQGDVANDADAAHMVQQTVAHFGRLDAAFNSAGVEGTFAPIVDLTANDFDQTMSINLRGVWLSCKYEIAAMTRLGNGGAIVNTSSWLAQGAFPGTSIYSASKAALDGMIRALAQETATDGIRVNNVQPGIIDTPMLRRFGGDSATQPFINHTPARRLGEPEDVADVVTWLCSDAARFITGQSVMVDGGYAIAGHRAWLSGAVSSVAAEA</sequence>
<dbReference type="Gene3D" id="3.40.50.720">
    <property type="entry name" value="NAD(P)-binding Rossmann-like Domain"/>
    <property type="match status" value="1"/>
</dbReference>
<dbReference type="EMBL" id="CP024608">
    <property type="protein sequence ID" value="ATQ76781.1"/>
    <property type="molecule type" value="Genomic_DNA"/>
</dbReference>
<reference evidence="5" key="1">
    <citation type="submission" date="2017-10" db="EMBL/GenBank/DDBJ databases">
        <title>Massilia psychrophilum sp. nov., a novel purple-pigmented bacterium isolated from Tianshan glacier, Xinjiang Municipality, China.</title>
        <authorList>
            <person name="Wang H."/>
        </authorList>
    </citation>
    <scope>NUCLEOTIDE SEQUENCE [LARGE SCALE GENOMIC DNA]</scope>
    <source>
        <strain evidence="5">B2</strain>
    </source>
</reference>
<evidence type="ECO:0000259" key="4">
    <source>
        <dbReference type="SMART" id="SM00822"/>
    </source>
</evidence>
<dbReference type="SUPFAM" id="SSF51735">
    <property type="entry name" value="NAD(P)-binding Rossmann-fold domains"/>
    <property type="match status" value="1"/>
</dbReference>
<dbReference type="PRINTS" id="PR00081">
    <property type="entry name" value="GDHRDH"/>
</dbReference>
<evidence type="ECO:0000256" key="1">
    <source>
        <dbReference type="ARBA" id="ARBA00006484"/>
    </source>
</evidence>
<dbReference type="GO" id="GO:0016491">
    <property type="term" value="F:oxidoreductase activity"/>
    <property type="evidence" value="ECO:0007669"/>
    <property type="project" value="UniProtKB-KW"/>
</dbReference>
<feature type="domain" description="Ketoreductase" evidence="4">
    <location>
        <begin position="7"/>
        <end position="192"/>
    </location>
</feature>
<dbReference type="PANTHER" id="PTHR24321:SF8">
    <property type="entry name" value="ESTRADIOL 17-BETA-DEHYDROGENASE 8-RELATED"/>
    <property type="match status" value="1"/>
</dbReference>
<dbReference type="KEGG" id="mass:CR152_21370"/>